<organism evidence="2 3">
    <name type="scientific">Dryococelus australis</name>
    <dbReference type="NCBI Taxonomy" id="614101"/>
    <lineage>
        <taxon>Eukaryota</taxon>
        <taxon>Metazoa</taxon>
        <taxon>Ecdysozoa</taxon>
        <taxon>Arthropoda</taxon>
        <taxon>Hexapoda</taxon>
        <taxon>Insecta</taxon>
        <taxon>Pterygota</taxon>
        <taxon>Neoptera</taxon>
        <taxon>Polyneoptera</taxon>
        <taxon>Phasmatodea</taxon>
        <taxon>Verophasmatodea</taxon>
        <taxon>Anareolatae</taxon>
        <taxon>Phasmatidae</taxon>
        <taxon>Eurycanthinae</taxon>
        <taxon>Dryococelus</taxon>
    </lineage>
</organism>
<name>A0ABQ9GIW1_9NEOP</name>
<proteinExistence type="predicted"/>
<reference evidence="2 3" key="1">
    <citation type="submission" date="2023-02" db="EMBL/GenBank/DDBJ databases">
        <title>LHISI_Scaffold_Assembly.</title>
        <authorList>
            <person name="Stuart O.P."/>
            <person name="Cleave R."/>
            <person name="Magrath M.J.L."/>
            <person name="Mikheyev A.S."/>
        </authorList>
    </citation>
    <scope>NUCLEOTIDE SEQUENCE [LARGE SCALE GENOMIC DNA]</scope>
    <source>
        <strain evidence="2">Daus_M_001</strain>
        <tissue evidence="2">Leg muscle</tissue>
    </source>
</reference>
<evidence type="ECO:0000256" key="1">
    <source>
        <dbReference type="SAM" id="MobiDB-lite"/>
    </source>
</evidence>
<feature type="region of interest" description="Disordered" evidence="1">
    <location>
        <begin position="1"/>
        <end position="21"/>
    </location>
</feature>
<accession>A0ABQ9GIW1</accession>
<keyword evidence="3" id="KW-1185">Reference proteome</keyword>
<sequence length="289" mass="29863">MNKGGGGKWENPEANRIQFPAGSPPDVRVWTSFRTMPLVGGFSRGSPVGPTLSFRHSSILPSFTLISSQDLSCINRKANLGNKRDQSRQKLAFSLFMSWDDARETWKQFHQASVPAVTCGVQASVPAVTCGVQASVPAVTCGVQASVPAVTCGVQASVPAVTCGVQANVPAVTCGVQASVPAVTCGVQASVPAVTCGVQANVPAVTCGVQASVPAATCGVQASVPTATCGVQASVPAVTCGVCSDIGSFCVPRGNNDPCSKQFIDDLPKGFKFRERATKVIGLHRCIIR</sequence>
<evidence type="ECO:0000313" key="3">
    <source>
        <dbReference type="Proteomes" id="UP001159363"/>
    </source>
</evidence>
<evidence type="ECO:0000313" key="2">
    <source>
        <dbReference type="EMBL" id="KAJ8871980.1"/>
    </source>
</evidence>
<protein>
    <submittedName>
        <fullName evidence="2">Uncharacterized protein</fullName>
    </submittedName>
</protein>
<dbReference type="Proteomes" id="UP001159363">
    <property type="component" value="Chromosome 11"/>
</dbReference>
<gene>
    <name evidence="2" type="ORF">PR048_028320</name>
</gene>
<comment type="caution">
    <text evidence="2">The sequence shown here is derived from an EMBL/GenBank/DDBJ whole genome shotgun (WGS) entry which is preliminary data.</text>
</comment>
<dbReference type="EMBL" id="JARBHB010000012">
    <property type="protein sequence ID" value="KAJ8871980.1"/>
    <property type="molecule type" value="Genomic_DNA"/>
</dbReference>